<reference evidence="2 3" key="1">
    <citation type="submission" date="2024-02" db="EMBL/GenBank/DDBJ databases">
        <authorList>
            <consortium name="ELIXIR-Norway"/>
            <consortium name="Elixir Norway"/>
        </authorList>
    </citation>
    <scope>NUCLEOTIDE SEQUENCE [LARGE SCALE GENOMIC DNA]</scope>
</reference>
<evidence type="ECO:0000313" key="3">
    <source>
        <dbReference type="Proteomes" id="UP001497512"/>
    </source>
</evidence>
<keyword evidence="3" id="KW-1185">Reference proteome</keyword>
<sequence length="74" mass="8517">MRRGLFLVRYCLMVVSSDVSIHQYKKPVLLLTFHERETGILSELALCADLFSILRANNCENCCPVLSLRWISET</sequence>
<organism evidence="2 3">
    <name type="scientific">Sphagnum troendelagicum</name>
    <dbReference type="NCBI Taxonomy" id="128251"/>
    <lineage>
        <taxon>Eukaryota</taxon>
        <taxon>Viridiplantae</taxon>
        <taxon>Streptophyta</taxon>
        <taxon>Embryophyta</taxon>
        <taxon>Bryophyta</taxon>
        <taxon>Sphagnophytina</taxon>
        <taxon>Sphagnopsida</taxon>
        <taxon>Sphagnales</taxon>
        <taxon>Sphagnaceae</taxon>
        <taxon>Sphagnum</taxon>
    </lineage>
</organism>
<accession>A0ABP0T7M2</accession>
<gene>
    <name evidence="2" type="ORF">CSSPTR1EN2_LOCUS151</name>
</gene>
<dbReference type="Proteomes" id="UP001497512">
    <property type="component" value="Chromosome 1"/>
</dbReference>
<feature type="chain" id="PRO_5046846547" description="Secreted protein" evidence="1">
    <location>
        <begin position="18"/>
        <end position="74"/>
    </location>
</feature>
<feature type="signal peptide" evidence="1">
    <location>
        <begin position="1"/>
        <end position="17"/>
    </location>
</feature>
<name>A0ABP0T7M2_9BRYO</name>
<keyword evidence="1" id="KW-0732">Signal</keyword>
<evidence type="ECO:0000256" key="1">
    <source>
        <dbReference type="SAM" id="SignalP"/>
    </source>
</evidence>
<protein>
    <recommendedName>
        <fullName evidence="4">Secreted protein</fullName>
    </recommendedName>
</protein>
<proteinExistence type="predicted"/>
<evidence type="ECO:0000313" key="2">
    <source>
        <dbReference type="EMBL" id="CAK9189500.1"/>
    </source>
</evidence>
<dbReference type="EMBL" id="OZ019893">
    <property type="protein sequence ID" value="CAK9189500.1"/>
    <property type="molecule type" value="Genomic_DNA"/>
</dbReference>
<evidence type="ECO:0008006" key="4">
    <source>
        <dbReference type="Google" id="ProtNLM"/>
    </source>
</evidence>